<organism evidence="3 4">
    <name type="scientific">Methylobrevis albus</name>
    <dbReference type="NCBI Taxonomy" id="2793297"/>
    <lineage>
        <taxon>Bacteria</taxon>
        <taxon>Pseudomonadati</taxon>
        <taxon>Pseudomonadota</taxon>
        <taxon>Alphaproteobacteria</taxon>
        <taxon>Hyphomicrobiales</taxon>
        <taxon>Pleomorphomonadaceae</taxon>
        <taxon>Methylobrevis</taxon>
    </lineage>
</organism>
<dbReference type="GO" id="GO:0005737">
    <property type="term" value="C:cytoplasm"/>
    <property type="evidence" value="ECO:0007669"/>
    <property type="project" value="TreeGrafter"/>
</dbReference>
<comment type="similarity">
    <text evidence="1">Belongs to the PhzF family.</text>
</comment>
<evidence type="ECO:0000313" key="3">
    <source>
        <dbReference type="EMBL" id="MBH0236737.1"/>
    </source>
</evidence>
<dbReference type="NCBIfam" id="TIGR00654">
    <property type="entry name" value="PhzF_family"/>
    <property type="match status" value="1"/>
</dbReference>
<sequence length="304" mass="32300">MDRRYIVLDVFTDQPLAGNPLAVVLDSEGLSDERMQAIALEFNLSETVFVLPPERPGHSARVRIFTPATELPFAGHPTVGAAIAVAEVQFGAIEEEADAVVVLEENVGPVRCAVVVRPGGRGRAVFDLPKLPEPLGFDVHKDLVAAAVGLEPSEVGFENHVPCAFSAGVPYTFVPVRDLAAAARVRLDPKAAASVFGTTGTRGFYVYTRETEYIANDFHARMLTAPALGIREDPATGSAAAAFAGVLMRFDGARDGEHPHIIEQGYEMGRPSHILLELLVAGGRLSGARIAGEAVVIARGVLMV</sequence>
<feature type="active site" evidence="2">
    <location>
        <position position="46"/>
    </location>
</feature>
<proteinExistence type="inferred from homology"/>
<dbReference type="Proteomes" id="UP000631694">
    <property type="component" value="Unassembled WGS sequence"/>
</dbReference>
<dbReference type="PANTHER" id="PTHR13774:SF32">
    <property type="entry name" value="ANTISENSE-ENHANCING SEQUENCE 1"/>
    <property type="match status" value="1"/>
</dbReference>
<protein>
    <submittedName>
        <fullName evidence="3">PhzF family phenazine biosynthesis protein</fullName>
    </submittedName>
</protein>
<dbReference type="SUPFAM" id="SSF54506">
    <property type="entry name" value="Diaminopimelate epimerase-like"/>
    <property type="match status" value="1"/>
</dbReference>
<dbReference type="PANTHER" id="PTHR13774">
    <property type="entry name" value="PHENAZINE BIOSYNTHESIS PROTEIN"/>
    <property type="match status" value="1"/>
</dbReference>
<dbReference type="Gene3D" id="3.10.310.10">
    <property type="entry name" value="Diaminopimelate Epimerase, Chain A, domain 1"/>
    <property type="match status" value="2"/>
</dbReference>
<gene>
    <name evidence="3" type="ORF">I5731_02785</name>
</gene>
<dbReference type="PIRSF" id="PIRSF016184">
    <property type="entry name" value="PhzC_PhzF"/>
    <property type="match status" value="1"/>
</dbReference>
<evidence type="ECO:0000256" key="1">
    <source>
        <dbReference type="ARBA" id="ARBA00008270"/>
    </source>
</evidence>
<dbReference type="RefSeq" id="WP_197309838.1">
    <property type="nucleotide sequence ID" value="NZ_JADZLT010000040.1"/>
</dbReference>
<dbReference type="AlphaFoldDB" id="A0A931MXA0"/>
<evidence type="ECO:0000313" key="4">
    <source>
        <dbReference type="Proteomes" id="UP000631694"/>
    </source>
</evidence>
<reference evidence="3" key="1">
    <citation type="submission" date="2020-12" db="EMBL/GenBank/DDBJ databases">
        <title>Methylobrevis albus sp. nov., isolated from fresh water lack sediment.</title>
        <authorList>
            <person name="Zou Q."/>
        </authorList>
    </citation>
    <scope>NUCLEOTIDE SEQUENCE</scope>
    <source>
        <strain evidence="3">L22</strain>
    </source>
</reference>
<dbReference type="InterPro" id="IPR003719">
    <property type="entry name" value="Phenazine_PhzF-like"/>
</dbReference>
<keyword evidence="4" id="KW-1185">Reference proteome</keyword>
<accession>A0A931MXA0</accession>
<evidence type="ECO:0000256" key="2">
    <source>
        <dbReference type="PIRSR" id="PIRSR016184-1"/>
    </source>
</evidence>
<dbReference type="Pfam" id="PF02567">
    <property type="entry name" value="PhzC-PhzF"/>
    <property type="match status" value="1"/>
</dbReference>
<comment type="caution">
    <text evidence="3">The sequence shown here is derived from an EMBL/GenBank/DDBJ whole genome shotgun (WGS) entry which is preliminary data.</text>
</comment>
<name>A0A931MXA0_9HYPH</name>
<dbReference type="EMBL" id="JADZLT010000040">
    <property type="protein sequence ID" value="MBH0236737.1"/>
    <property type="molecule type" value="Genomic_DNA"/>
</dbReference>
<dbReference type="GO" id="GO:0016853">
    <property type="term" value="F:isomerase activity"/>
    <property type="evidence" value="ECO:0007669"/>
    <property type="project" value="TreeGrafter"/>
</dbReference>